<dbReference type="InterPro" id="IPR011002">
    <property type="entry name" value="FliG_a-hlx"/>
</dbReference>
<reference evidence="2 3" key="1">
    <citation type="journal article" date="2018" name="Environ. Microbiol.">
        <title>Genomes of ubiquitous marine and hypersaline Hydrogenovibrio, Thiomicrorhabdus and Thiomicrospira spp. encode a diversity of mechanisms to sustain chemolithoautotrophy in heterogeneous environments.</title>
        <authorList>
            <person name="Scott K.M."/>
            <person name="Williams J."/>
            <person name="Porter C.M.B."/>
            <person name="Russel S."/>
            <person name="Harmer T.L."/>
            <person name="Paul J.H."/>
            <person name="Antonen K.M."/>
            <person name="Bridges M.K."/>
            <person name="Camper G.J."/>
            <person name="Campla C.K."/>
            <person name="Casella L.G."/>
            <person name="Chase E."/>
            <person name="Conrad J.W."/>
            <person name="Cruz M.C."/>
            <person name="Dunlap D.S."/>
            <person name="Duran L."/>
            <person name="Fahsbender E.M."/>
            <person name="Goldsmith D.B."/>
            <person name="Keeley R.F."/>
            <person name="Kondoff M.R."/>
            <person name="Kussy B.I."/>
            <person name="Lane M.K."/>
            <person name="Lawler S."/>
            <person name="Leigh B.A."/>
            <person name="Lewis C."/>
            <person name="Lostal L.M."/>
            <person name="Marking D."/>
            <person name="Mancera P.A."/>
            <person name="McClenthan E.C."/>
            <person name="McIntyre E.A."/>
            <person name="Mine J.A."/>
            <person name="Modi S."/>
            <person name="Moore B.D."/>
            <person name="Morgan W.A."/>
            <person name="Nelson K.M."/>
            <person name="Nguyen K.N."/>
            <person name="Ogburn N."/>
            <person name="Parrino D.G."/>
            <person name="Pedapudi A.D."/>
            <person name="Pelham R.P."/>
            <person name="Preece A.M."/>
            <person name="Rampersad E.A."/>
            <person name="Richardson J.C."/>
            <person name="Rodgers C.M."/>
            <person name="Schaffer B.L."/>
            <person name="Sheridan N.E."/>
            <person name="Solone M.R."/>
            <person name="Staley Z.R."/>
            <person name="Tabuchi M."/>
            <person name="Waide R.J."/>
            <person name="Wanjugi P.W."/>
            <person name="Young S."/>
            <person name="Clum A."/>
            <person name="Daum C."/>
            <person name="Huntemann M."/>
            <person name="Ivanova N."/>
            <person name="Kyrpides N."/>
            <person name="Mikhailova N."/>
            <person name="Palaniappan K."/>
            <person name="Pillay M."/>
            <person name="Reddy T.B.K."/>
            <person name="Shapiro N."/>
            <person name="Stamatis D."/>
            <person name="Varghese N."/>
            <person name="Woyke T."/>
            <person name="Boden R."/>
            <person name="Freyermuth S.K."/>
            <person name="Kerfeld C.A."/>
        </authorList>
    </citation>
    <scope>NUCLEOTIDE SEQUENCE [LARGE SCALE GENOMIC DNA]</scope>
    <source>
        <strain evidence="2 3">JR-2</strain>
    </source>
</reference>
<dbReference type="RefSeq" id="WP_029938757.1">
    <property type="nucleotide sequence ID" value="NZ_CP035033.1"/>
</dbReference>
<name>A0A410H4X1_9GAMM</name>
<keyword evidence="3" id="KW-1185">Reference proteome</keyword>
<dbReference type="InterPro" id="IPR023087">
    <property type="entry name" value="Flg_Motor_Flig_C"/>
</dbReference>
<gene>
    <name evidence="2" type="ORF">EPV75_10005</name>
</gene>
<dbReference type="Gene3D" id="1.10.220.30">
    <property type="match status" value="1"/>
</dbReference>
<dbReference type="SUPFAM" id="SSF48029">
    <property type="entry name" value="FliG"/>
    <property type="match status" value="1"/>
</dbReference>
<sequence length="154" mass="17406">MKLGIKKVHENEWLVHIGYASIRLDRFSVELLNITLEHLVALEHGQTHSTLTSYIKLGCRIRELDDAGVQLLVRGVDNQDLLKLMLVAQDETLNEVVLRNVGGILAKQLNADMANPAPPNNDEAKAAIKRVVEKMFELECQGKIEFFDKNTQYI</sequence>
<protein>
    <recommendedName>
        <fullName evidence="1">Flagellar motor switch protein FliG C-terminal domain-containing protein</fullName>
    </recommendedName>
</protein>
<dbReference type="Pfam" id="PF01706">
    <property type="entry name" value="FliG_C"/>
    <property type="match status" value="1"/>
</dbReference>
<evidence type="ECO:0000259" key="1">
    <source>
        <dbReference type="Pfam" id="PF01706"/>
    </source>
</evidence>
<proteinExistence type="predicted"/>
<dbReference type="Proteomes" id="UP000285478">
    <property type="component" value="Chromosome"/>
</dbReference>
<evidence type="ECO:0000313" key="3">
    <source>
        <dbReference type="Proteomes" id="UP000285478"/>
    </source>
</evidence>
<dbReference type="KEGG" id="htr:EPV75_10005"/>
<dbReference type="AlphaFoldDB" id="A0A410H4X1"/>
<feature type="domain" description="Flagellar motor switch protein FliG C-terminal" evidence="1">
    <location>
        <begin position="61"/>
        <end position="145"/>
    </location>
</feature>
<dbReference type="EMBL" id="CP035033">
    <property type="protein sequence ID" value="QAB15975.1"/>
    <property type="molecule type" value="Genomic_DNA"/>
</dbReference>
<organism evidence="2 3">
    <name type="scientific">Hydrogenovibrio thermophilus</name>
    <dbReference type="NCBI Taxonomy" id="265883"/>
    <lineage>
        <taxon>Bacteria</taxon>
        <taxon>Pseudomonadati</taxon>
        <taxon>Pseudomonadota</taxon>
        <taxon>Gammaproteobacteria</taxon>
        <taxon>Thiotrichales</taxon>
        <taxon>Piscirickettsiaceae</taxon>
        <taxon>Hydrogenovibrio</taxon>
    </lineage>
</organism>
<evidence type="ECO:0000313" key="2">
    <source>
        <dbReference type="EMBL" id="QAB15975.1"/>
    </source>
</evidence>
<accession>A0A410H4X1</accession>